<dbReference type="SUPFAM" id="SSF54690">
    <property type="entry name" value="Molybdopterin synthase subunit MoaE"/>
    <property type="match status" value="1"/>
</dbReference>
<sequence>MSYTSRNNDVPRRLAFNKTYFRYTRSQRVLCVGLLKHKHVAFFRSDVEVDVERRVRELIQGLGGRGIGAIAIFIGVVKDVVEGHRVHELSYEAYEEYALKALDRIASEELEKSGVEAVEIMHRLGSAKQGEKTLYIAVAARGRKEALEALSRILERVKAEPPIFKLEKRDDGEYYVIGEGRRVKREEI</sequence>
<dbReference type="InterPro" id="IPR003448">
    <property type="entry name" value="Mopterin_biosynth_MoaE"/>
</dbReference>
<dbReference type="Pfam" id="PF02391">
    <property type="entry name" value="MoaE"/>
    <property type="match status" value="1"/>
</dbReference>
<evidence type="ECO:0000313" key="1">
    <source>
        <dbReference type="EMBL" id="HGI87762.1"/>
    </source>
</evidence>
<protein>
    <submittedName>
        <fullName evidence="1">Molybdenum cofactor biosynthesis protein MoaE</fullName>
    </submittedName>
</protein>
<reference evidence="1" key="1">
    <citation type="journal article" date="2020" name="mSystems">
        <title>Genome- and Community-Level Interaction Insights into Carbon Utilization and Element Cycling Functions of Hydrothermarchaeota in Hydrothermal Sediment.</title>
        <authorList>
            <person name="Zhou Z."/>
            <person name="Liu Y."/>
            <person name="Xu W."/>
            <person name="Pan J."/>
            <person name="Luo Z.H."/>
            <person name="Li M."/>
        </authorList>
    </citation>
    <scope>NUCLEOTIDE SEQUENCE [LARGE SCALE GENOMIC DNA]</scope>
    <source>
        <strain evidence="1">SpSt-732</strain>
    </source>
</reference>
<comment type="caution">
    <text evidence="1">The sequence shown here is derived from an EMBL/GenBank/DDBJ whole genome shotgun (WGS) entry which is preliminary data.</text>
</comment>
<proteinExistence type="predicted"/>
<dbReference type="CDD" id="cd00756">
    <property type="entry name" value="MoaE"/>
    <property type="match status" value="1"/>
</dbReference>
<dbReference type="EMBL" id="DTFF01000044">
    <property type="protein sequence ID" value="HGI87762.1"/>
    <property type="molecule type" value="Genomic_DNA"/>
</dbReference>
<dbReference type="PANTHER" id="PTHR23404">
    <property type="entry name" value="MOLYBDOPTERIN SYNTHASE RELATED"/>
    <property type="match status" value="1"/>
</dbReference>
<accession>A0A7C4FBF0</accession>
<gene>
    <name evidence="1" type="ORF">ENV14_05140</name>
</gene>
<dbReference type="InterPro" id="IPR036563">
    <property type="entry name" value="MoaE_sf"/>
</dbReference>
<dbReference type="GO" id="GO:0006777">
    <property type="term" value="P:Mo-molybdopterin cofactor biosynthetic process"/>
    <property type="evidence" value="ECO:0007669"/>
    <property type="project" value="InterPro"/>
</dbReference>
<organism evidence="1">
    <name type="scientific">Ignisphaera aggregans</name>
    <dbReference type="NCBI Taxonomy" id="334771"/>
    <lineage>
        <taxon>Archaea</taxon>
        <taxon>Thermoproteota</taxon>
        <taxon>Thermoprotei</taxon>
        <taxon>Desulfurococcales</taxon>
        <taxon>Desulfurococcaceae</taxon>
        <taxon>Ignisphaera</taxon>
    </lineage>
</organism>
<dbReference type="AlphaFoldDB" id="A0A7C4FBF0"/>
<name>A0A7C4FBF0_9CREN</name>
<dbReference type="Gene3D" id="3.90.1170.40">
    <property type="entry name" value="Molybdopterin biosynthesis MoaE subunit"/>
    <property type="match status" value="1"/>
</dbReference>